<evidence type="ECO:0000259" key="16">
    <source>
        <dbReference type="PROSITE" id="PS50994"/>
    </source>
</evidence>
<dbReference type="InterPro" id="IPR021109">
    <property type="entry name" value="Peptidase_aspartic_dom_sf"/>
</dbReference>
<dbReference type="InterPro" id="IPR012337">
    <property type="entry name" value="RNaseH-like_sf"/>
</dbReference>
<feature type="compositionally biased region" description="Polar residues" evidence="13">
    <location>
        <begin position="1570"/>
        <end position="1585"/>
    </location>
</feature>
<dbReference type="CDD" id="cd09274">
    <property type="entry name" value="RNase_HI_RT_Ty3"/>
    <property type="match status" value="1"/>
</dbReference>
<keyword evidence="4" id="KW-0645">Protease</keyword>
<proteinExistence type="inferred from homology"/>
<dbReference type="Gene3D" id="3.10.20.370">
    <property type="match status" value="1"/>
</dbReference>
<dbReference type="FunFam" id="1.10.340.70:FF:000001">
    <property type="entry name" value="Retrovirus-related Pol polyprotein from transposon gypsy-like Protein"/>
    <property type="match status" value="1"/>
</dbReference>
<keyword evidence="12" id="KW-0863">Zinc-finger</keyword>
<dbReference type="GO" id="GO:0015074">
    <property type="term" value="P:DNA integration"/>
    <property type="evidence" value="ECO:0007669"/>
    <property type="project" value="InterPro"/>
</dbReference>
<dbReference type="SUPFAM" id="SSF56672">
    <property type="entry name" value="DNA/RNA polymerases"/>
    <property type="match status" value="1"/>
</dbReference>
<dbReference type="PANTHER" id="PTHR37984">
    <property type="entry name" value="PROTEIN CBG26694"/>
    <property type="match status" value="1"/>
</dbReference>
<dbReference type="GO" id="GO:0006508">
    <property type="term" value="P:proteolysis"/>
    <property type="evidence" value="ECO:0007669"/>
    <property type="project" value="UniProtKB-KW"/>
</dbReference>
<dbReference type="Gene3D" id="3.30.70.270">
    <property type="match status" value="2"/>
</dbReference>
<evidence type="ECO:0000256" key="2">
    <source>
        <dbReference type="ARBA" id="ARBA00012180"/>
    </source>
</evidence>
<dbReference type="GO" id="GO:0008270">
    <property type="term" value="F:zinc ion binding"/>
    <property type="evidence" value="ECO:0007669"/>
    <property type="project" value="UniProtKB-KW"/>
</dbReference>
<accession>A0A803K725</accession>
<dbReference type="SUPFAM" id="SSF53098">
    <property type="entry name" value="Ribonuclease H-like"/>
    <property type="match status" value="1"/>
</dbReference>
<keyword evidence="12" id="KW-0479">Metal-binding</keyword>
<keyword evidence="5" id="KW-0808">Transferase</keyword>
<protein>
    <recommendedName>
        <fullName evidence="11">Gypsy retrotransposon integrase-like protein 1</fullName>
        <ecNumber evidence="3">2.7.7.49</ecNumber>
        <ecNumber evidence="2">3.1.26.4</ecNumber>
    </recommendedName>
</protein>
<evidence type="ECO:0000259" key="14">
    <source>
        <dbReference type="PROSITE" id="PS50158"/>
    </source>
</evidence>
<dbReference type="InterPro" id="IPR041588">
    <property type="entry name" value="Integrase_H2C2"/>
</dbReference>
<feature type="region of interest" description="Disordered" evidence="13">
    <location>
        <begin position="1499"/>
        <end position="1593"/>
    </location>
</feature>
<feature type="domain" description="CCHC-type" evidence="14">
    <location>
        <begin position="270"/>
        <end position="286"/>
    </location>
</feature>
<evidence type="ECO:0000256" key="1">
    <source>
        <dbReference type="ARBA" id="ARBA00010879"/>
    </source>
</evidence>
<evidence type="ECO:0000259" key="15">
    <source>
        <dbReference type="PROSITE" id="PS50878"/>
    </source>
</evidence>
<dbReference type="FunFam" id="3.10.10.10:FF:000007">
    <property type="entry name" value="Retrovirus-related Pol polyprotein from transposon 17.6-like Protein"/>
    <property type="match status" value="1"/>
</dbReference>
<dbReference type="Gene3D" id="1.10.340.70">
    <property type="match status" value="1"/>
</dbReference>
<dbReference type="InterPro" id="IPR036397">
    <property type="entry name" value="RNaseH_sf"/>
</dbReference>
<dbReference type="Gene3D" id="3.10.10.10">
    <property type="entry name" value="HIV Type 1 Reverse Transcriptase, subunit A, domain 1"/>
    <property type="match status" value="1"/>
</dbReference>
<dbReference type="EC" id="3.1.26.4" evidence="2"/>
<dbReference type="PROSITE" id="PS50878">
    <property type="entry name" value="RT_POL"/>
    <property type="match status" value="1"/>
</dbReference>
<dbReference type="FunFam" id="3.30.420.10:FF:000032">
    <property type="entry name" value="Retrovirus-related Pol polyprotein from transposon 297-like Protein"/>
    <property type="match status" value="1"/>
</dbReference>
<dbReference type="Pfam" id="PF22938">
    <property type="entry name" value="Integrase_p58_C"/>
    <property type="match status" value="1"/>
</dbReference>
<dbReference type="Pfam" id="PF00665">
    <property type="entry name" value="rve"/>
    <property type="match status" value="1"/>
</dbReference>
<dbReference type="InterPro" id="IPR043502">
    <property type="entry name" value="DNA/RNA_pol_sf"/>
</dbReference>
<dbReference type="SUPFAM" id="SSF57756">
    <property type="entry name" value="Retrovirus zinc finger-like domains"/>
    <property type="match status" value="1"/>
</dbReference>
<dbReference type="PROSITE" id="PS50158">
    <property type="entry name" value="ZF_CCHC"/>
    <property type="match status" value="1"/>
</dbReference>
<dbReference type="Pfam" id="PF13975">
    <property type="entry name" value="gag-asp_proteas"/>
    <property type="match status" value="1"/>
</dbReference>
<evidence type="ECO:0000313" key="17">
    <source>
        <dbReference type="Ensembl" id="ENSXETP00000116064"/>
    </source>
</evidence>
<dbReference type="Pfam" id="PF17921">
    <property type="entry name" value="Integrase_H2C2"/>
    <property type="match status" value="1"/>
</dbReference>
<sequence length="1701" mass="191437">MEGENHQASVFPDPPVLIPENQSTEVSSAGTGSQIHKPIFRPHPFDGVTREWTGWLEQFELTSTINSWDEAARLQVLNLMLQGKARQVFQGFNTDIKGNYQLLKAALKQVFDPDLGIEWHRQNFLNKKREPGEIVAAFGYELQKLAVKAFPHATPEMHDSLALDQFLQHGVNKELRMQLRLLKPKTLSGAIQNAIELEILHKIESGTSAVSSNCSPSTAQPVMGPSNCDVMEAIDQLRREVSELKGLSGNKRFNRPIDGPDRGYNRSNTKCWKCERFGHTKYECKSQKATQSPKSVAYYQPSGAYNVNKPERGTLQAVGCSYFLPIHIGDVPCDLLIDCGAQVSIIHKRVWDQINSKNPQTMQTCHTMLTVANGGTMHVIGKWKTVVTIQNLHLTVEFVVAKDALQDALAGTDFLQQYAGTINIADRSCTLMGRKFSLIASDDGAQIQRVVVDKNTVIPPRSEVIIPGKVEGQQYSGKEVFLEPVYNDKSELIIGRSLGCSQHGQVPVRVANVTSEPQVMYSGTLLGILHHDISVAPSNLITNLKSPNVQTTGFNSSHNNHCTWTSDQLKNELGLDNRGLDNFQIQNAINLLMQYECVFSSGDNDLGCTTAARHHIDTRQAPPIRMGPRRIPIHFQKNFDDQLHDLCSRGLVSPSSSPWAAPVVLVKKKDGGVRLCVDYRKLNDITVKDAYPLPRIDDTLDLLSNARWFSTLDLTSGYWQVEVHPADRHKTAFVTSHGLFQFNVMPFGLCNAPSTFQRLMDIVLADLQGTACLVYLDDIIVIGRTWDEHLQRLSCVLQKLKEANLKVKPSKCKLFCEKVRYLGHVISSAGVEPDPEKVTTITQWPVPQNIKELRSFLGLASYYRKFIEGFAHIADPLHKLAEKGAKFIWSKACGDTFLELKRRLLSAPIMAYPDPQLPFILDTDASETGIGAVLSQIQDGHERVISYASRALTKPERKYATTRKELLAVVIFTRYYRHYLLGRHFTVRTDHNSLKWLHTFHEPEGQLARWLEQLSMFDYVVEHRAGRHHQNADALSRRPYSETQSSTSEPPSCSAENSITQPVHVTPVDLKSAQDLDNDICQLKEWIMAGETSLPTEAHSSPHQDVFRKHWSNLSIRSGLLVRKTHGDDPRQAKFQIVVPRRAVPVILEMLHNDKTGGHLGVDKVTGKVIARYFWPSWRKDVKAWCKTCTICGARKNEKKTARAPMVSSQTDRPLQRVALDILGPLPETHKGNKYILVIGDYFSKWAEGFPLPDQEAKTVTKTLVEDFICHYGVPRSLHTDQGRNFESKVFKDMCSMLGIHKTRTTPYHPQSDGFVERFNRTLLTMLSSFVEDHQRDWDDILPYVMMAYRSSVQSSTGYSPFMVMFGREVCLPVDLVNGGDVDEKFTSPTSYVSEVARRLAGIRNMVKYHQAKATGKQKEYYDLKITAQVYEPGENVWVRDSTRKKGVCPKLRPKYKGPYVIAQKLSDVLYRVCDTEGKHSSVQHYARLKPFFGSWTQLAEQPPTQDPLLPDQLPTGESAIPLPDEDSDHSNSNDPQLCDVEESNDSSSETDGEEPLLHATPMPDPTVSPGPQNFTDPPNLQARPQRQRKAPKWHSDYCAQITRCEDASFQRRGQCNRQANEDCANATSSLQMAALDNLETVRLMPCDLARGDGKEEVKAIRQGESMHRSGSRERERPPGMHGWKKCRKGCTNCRFPLVCQ</sequence>
<feature type="region of interest" description="Disordered" evidence="13">
    <location>
        <begin position="1028"/>
        <end position="1059"/>
    </location>
</feature>
<dbReference type="Pfam" id="PF17917">
    <property type="entry name" value="RT_RNaseH"/>
    <property type="match status" value="1"/>
</dbReference>
<evidence type="ECO:0000256" key="12">
    <source>
        <dbReference type="PROSITE-ProRule" id="PRU00047"/>
    </source>
</evidence>
<evidence type="ECO:0000256" key="10">
    <source>
        <dbReference type="ARBA" id="ARBA00022918"/>
    </source>
</evidence>
<dbReference type="PROSITE" id="PS50994">
    <property type="entry name" value="INTEGRASE"/>
    <property type="match status" value="1"/>
</dbReference>
<keyword evidence="6" id="KW-0548">Nucleotidyltransferase</keyword>
<evidence type="ECO:0000256" key="11">
    <source>
        <dbReference type="ARBA" id="ARBA00039658"/>
    </source>
</evidence>
<dbReference type="FunFam" id="3.30.70.270:FF:000045">
    <property type="entry name" value="Transposon Tf2-7 polyprotein"/>
    <property type="match status" value="1"/>
</dbReference>
<keyword evidence="7" id="KW-0540">Nuclease</keyword>
<keyword evidence="12" id="KW-0862">Zinc</keyword>
<dbReference type="InterPro" id="IPR050951">
    <property type="entry name" value="Retrovirus_Pol_polyprotein"/>
</dbReference>
<dbReference type="GO" id="GO:0004523">
    <property type="term" value="F:RNA-DNA hybrid ribonuclease activity"/>
    <property type="evidence" value="ECO:0007669"/>
    <property type="project" value="UniProtKB-EC"/>
</dbReference>
<evidence type="ECO:0000256" key="13">
    <source>
        <dbReference type="SAM" id="MobiDB-lite"/>
    </source>
</evidence>
<dbReference type="InParanoid" id="A0A803K725"/>
<dbReference type="InterPro" id="IPR001584">
    <property type="entry name" value="Integrase_cat-core"/>
</dbReference>
<feature type="compositionally biased region" description="Low complexity" evidence="13">
    <location>
        <begin position="1502"/>
        <end position="1516"/>
    </location>
</feature>
<dbReference type="InterPro" id="IPR036875">
    <property type="entry name" value="Znf_CCHC_sf"/>
</dbReference>
<evidence type="ECO:0000256" key="9">
    <source>
        <dbReference type="ARBA" id="ARBA00022801"/>
    </source>
</evidence>
<feature type="compositionally biased region" description="Low complexity" evidence="13">
    <location>
        <begin position="1041"/>
        <end position="1054"/>
    </location>
</feature>
<comment type="similarity">
    <text evidence="1">Belongs to the beta type-B retroviral polymerase family. HERV class-II K(HML-2) pol subfamily.</text>
</comment>
<dbReference type="CDD" id="cd01647">
    <property type="entry name" value="RT_LTR"/>
    <property type="match status" value="1"/>
</dbReference>
<name>A0A803K725_XENTR</name>
<feature type="domain" description="Integrase catalytic" evidence="16">
    <location>
        <begin position="1210"/>
        <end position="1369"/>
    </location>
</feature>
<keyword evidence="10" id="KW-0695">RNA-directed DNA polymerase</keyword>
<dbReference type="Gene3D" id="2.40.70.10">
    <property type="entry name" value="Acid Proteases"/>
    <property type="match status" value="1"/>
</dbReference>
<reference evidence="17" key="1">
    <citation type="journal article" date="2010" name="Science">
        <title>The genome of the Western clawed frog Xenopus tropicalis.</title>
        <authorList>
            <person name="Hellsten U."/>
            <person name="Harland R.M."/>
            <person name="Gilchrist M.J."/>
            <person name="Hendrix D."/>
            <person name="Jurka J."/>
            <person name="Kapitonov V."/>
            <person name="Ovcharenko I."/>
            <person name="Putnam N.H."/>
            <person name="Shu S."/>
            <person name="Taher L."/>
            <person name="Blitz I.L."/>
            <person name="Blumberg B."/>
            <person name="Dichmann D.S."/>
            <person name="Dubchak I."/>
            <person name="Amaya E."/>
            <person name="Detter J.C."/>
            <person name="Fletcher R."/>
            <person name="Gerhard D.S."/>
            <person name="Goodstein D."/>
            <person name="Graves T."/>
            <person name="Grigoriev I.V."/>
            <person name="Grimwood J."/>
            <person name="Kawashima T."/>
            <person name="Lindquist E."/>
            <person name="Lucas S.M."/>
            <person name="Mead P.E."/>
            <person name="Mitros T."/>
            <person name="Ogino H."/>
            <person name="Ohta Y."/>
            <person name="Poliakov A.V."/>
            <person name="Pollet N."/>
            <person name="Robert J."/>
            <person name="Salamov A."/>
            <person name="Sater A.K."/>
            <person name="Schmutz J."/>
            <person name="Terry A."/>
            <person name="Vize P.D."/>
            <person name="Warren W.C."/>
            <person name="Wells D."/>
            <person name="Wills A."/>
            <person name="Wilson R.K."/>
            <person name="Zimmerman L.B."/>
            <person name="Zorn A.M."/>
            <person name="Grainger R."/>
            <person name="Grammer T."/>
            <person name="Khokha M.K."/>
            <person name="Richardson P.M."/>
            <person name="Rokhsar D.S."/>
        </authorList>
    </citation>
    <scope>NUCLEOTIDE SEQUENCE [LARGE SCALE GENOMIC DNA]</scope>
    <source>
        <strain evidence="17">Nigerian</strain>
    </source>
</reference>
<reference evidence="17" key="2">
    <citation type="submission" date="2021-03" db="UniProtKB">
        <authorList>
            <consortium name="Ensembl"/>
        </authorList>
    </citation>
    <scope>IDENTIFICATION</scope>
</reference>
<evidence type="ECO:0000256" key="8">
    <source>
        <dbReference type="ARBA" id="ARBA00022759"/>
    </source>
</evidence>
<dbReference type="InterPro" id="IPR043128">
    <property type="entry name" value="Rev_trsase/Diguanyl_cyclase"/>
</dbReference>
<dbReference type="InterPro" id="IPR054465">
    <property type="entry name" value="Integrase_p58-like_C"/>
</dbReference>
<organism evidence="17">
    <name type="scientific">Xenopus tropicalis</name>
    <name type="common">Western clawed frog</name>
    <name type="synonym">Silurana tropicalis</name>
    <dbReference type="NCBI Taxonomy" id="8364"/>
    <lineage>
        <taxon>Eukaryota</taxon>
        <taxon>Metazoa</taxon>
        <taxon>Chordata</taxon>
        <taxon>Craniata</taxon>
        <taxon>Vertebrata</taxon>
        <taxon>Euteleostomi</taxon>
        <taxon>Amphibia</taxon>
        <taxon>Batrachia</taxon>
        <taxon>Anura</taxon>
        <taxon>Pipoidea</taxon>
        <taxon>Pipidae</taxon>
        <taxon>Xenopodinae</taxon>
        <taxon>Xenopus</taxon>
        <taxon>Silurana</taxon>
    </lineage>
</organism>
<evidence type="ECO:0000256" key="4">
    <source>
        <dbReference type="ARBA" id="ARBA00022670"/>
    </source>
</evidence>
<dbReference type="GeneTree" id="ENSGT01100000263500"/>
<dbReference type="CDD" id="cd00303">
    <property type="entry name" value="retropepsin_like"/>
    <property type="match status" value="1"/>
</dbReference>
<dbReference type="InterPro" id="IPR041373">
    <property type="entry name" value="RT_RNaseH"/>
</dbReference>
<dbReference type="GO" id="GO:0003964">
    <property type="term" value="F:RNA-directed DNA polymerase activity"/>
    <property type="evidence" value="ECO:0007669"/>
    <property type="project" value="UniProtKB-KW"/>
</dbReference>
<keyword evidence="8" id="KW-0255">Endonuclease</keyword>
<feature type="compositionally biased region" description="Acidic residues" evidence="13">
    <location>
        <begin position="1540"/>
        <end position="1555"/>
    </location>
</feature>
<dbReference type="InterPro" id="IPR000477">
    <property type="entry name" value="RT_dom"/>
</dbReference>
<dbReference type="PANTHER" id="PTHR37984:SF5">
    <property type="entry name" value="PROTEIN NYNRIN-LIKE"/>
    <property type="match status" value="1"/>
</dbReference>
<keyword evidence="9" id="KW-0378">Hydrolase</keyword>
<dbReference type="FunCoup" id="A0A803K725">
    <property type="interactions" value="67"/>
</dbReference>
<dbReference type="FunFam" id="3.10.20.370:FF:000001">
    <property type="entry name" value="Retrovirus-related Pol polyprotein from transposon 17.6-like protein"/>
    <property type="match status" value="1"/>
</dbReference>
<evidence type="ECO:0000256" key="5">
    <source>
        <dbReference type="ARBA" id="ARBA00022679"/>
    </source>
</evidence>
<dbReference type="SUPFAM" id="SSF50630">
    <property type="entry name" value="Acid proteases"/>
    <property type="match status" value="1"/>
</dbReference>
<evidence type="ECO:0000256" key="6">
    <source>
        <dbReference type="ARBA" id="ARBA00022695"/>
    </source>
</evidence>
<dbReference type="GO" id="GO:0003676">
    <property type="term" value="F:nucleic acid binding"/>
    <property type="evidence" value="ECO:0007669"/>
    <property type="project" value="InterPro"/>
</dbReference>
<dbReference type="Ensembl" id="ENSXETT00000124350">
    <property type="protein sequence ID" value="ENSXETP00000116064"/>
    <property type="gene ID" value="ENSXETG00000044155"/>
</dbReference>
<feature type="domain" description="Reverse transcriptase" evidence="15">
    <location>
        <begin position="647"/>
        <end position="826"/>
    </location>
</feature>
<evidence type="ECO:0000256" key="7">
    <source>
        <dbReference type="ARBA" id="ARBA00022722"/>
    </source>
</evidence>
<dbReference type="EC" id="2.7.7.49" evidence="3"/>
<dbReference type="Pfam" id="PF00078">
    <property type="entry name" value="RVT_1"/>
    <property type="match status" value="1"/>
</dbReference>
<dbReference type="GO" id="GO:0008233">
    <property type="term" value="F:peptidase activity"/>
    <property type="evidence" value="ECO:0007669"/>
    <property type="project" value="UniProtKB-KW"/>
</dbReference>
<dbReference type="Gene3D" id="3.30.420.10">
    <property type="entry name" value="Ribonuclease H-like superfamily/Ribonuclease H"/>
    <property type="match status" value="1"/>
</dbReference>
<evidence type="ECO:0000256" key="3">
    <source>
        <dbReference type="ARBA" id="ARBA00012493"/>
    </source>
</evidence>
<dbReference type="InterPro" id="IPR001878">
    <property type="entry name" value="Znf_CCHC"/>
</dbReference>